<keyword evidence="1" id="KW-0732">Signal</keyword>
<dbReference type="GO" id="GO:0030682">
    <property type="term" value="P:symbiont-mediated perturbation of host defenses"/>
    <property type="evidence" value="ECO:0007669"/>
    <property type="project" value="InterPro"/>
</dbReference>
<dbReference type="SUPFAM" id="SSF50814">
    <property type="entry name" value="Lipocalins"/>
    <property type="match status" value="1"/>
</dbReference>
<dbReference type="InterPro" id="IPR012674">
    <property type="entry name" value="Calycin"/>
</dbReference>
<evidence type="ECO:0000313" key="2">
    <source>
        <dbReference type="EMBL" id="JAC30839.1"/>
    </source>
</evidence>
<proteinExistence type="evidence at transcript level"/>
<accession>A0A023GAG4</accession>
<feature type="signal peptide" evidence="1">
    <location>
        <begin position="1"/>
        <end position="19"/>
    </location>
</feature>
<dbReference type="Pfam" id="PF02098">
    <property type="entry name" value="His_binding"/>
    <property type="match status" value="1"/>
</dbReference>
<dbReference type="AlphaFoldDB" id="A0A023GAG4"/>
<name>A0A023GAG4_AMBTT</name>
<reference evidence="2" key="1">
    <citation type="submission" date="2014-03" db="EMBL/GenBank/DDBJ databases">
        <title>The sialotranscriptome of Amblyomma triste, Amblyomma parvum and Amblyomma cajennense ticks, uncovered by 454-based RNA-seq.</title>
        <authorList>
            <person name="Garcia G.R."/>
            <person name="Gardinassi L.G."/>
            <person name="Ribeiro J.M."/>
            <person name="Anatriello E."/>
            <person name="Ferreira B.R."/>
            <person name="Moreira H.N."/>
            <person name="Mafra C."/>
            <person name="Olegario M.M."/>
            <person name="Szabo P.J."/>
            <person name="Miranda-Santos I.K."/>
            <person name="Maruyama S.R."/>
        </authorList>
    </citation>
    <scope>NUCLEOTIDE SEQUENCE</scope>
    <source>
        <strain evidence="2">Mato Grasso do Sul</strain>
        <tissue evidence="2">Salivary glands</tissue>
    </source>
</reference>
<dbReference type="GO" id="GO:0043176">
    <property type="term" value="F:amine binding"/>
    <property type="evidence" value="ECO:0007669"/>
    <property type="project" value="InterPro"/>
</dbReference>
<sequence length="188" mass="21810">MYVFFLSLSLLASAMSTNAEKPPYEEDPDHFGEQYILHMVTINEKLYTRTRNYQTTSNYRCQSAEMIKKVSDTLYKYRLRARKGMNPDDPYVEYEMLAKLYKSGKHQDYNAANFTMPSTGVHTTMKLMTKNVKETCFVFVVEQGDNNKECEILVTKSTAGEEIPAECEKVYKQECPEPYVALYDRTCT</sequence>
<evidence type="ECO:0000256" key="1">
    <source>
        <dbReference type="SAM" id="SignalP"/>
    </source>
</evidence>
<dbReference type="InterPro" id="IPR002970">
    <property type="entry name" value="Tick_his-bd"/>
</dbReference>
<dbReference type="Gene3D" id="2.40.128.20">
    <property type="match status" value="1"/>
</dbReference>
<feature type="chain" id="PRO_5001518467" evidence="1">
    <location>
        <begin position="20"/>
        <end position="188"/>
    </location>
</feature>
<organism evidence="2">
    <name type="scientific">Amblyomma triste</name>
    <name type="common">Neotropical tick</name>
    <dbReference type="NCBI Taxonomy" id="251400"/>
    <lineage>
        <taxon>Eukaryota</taxon>
        <taxon>Metazoa</taxon>
        <taxon>Ecdysozoa</taxon>
        <taxon>Arthropoda</taxon>
        <taxon>Chelicerata</taxon>
        <taxon>Arachnida</taxon>
        <taxon>Acari</taxon>
        <taxon>Parasitiformes</taxon>
        <taxon>Ixodida</taxon>
        <taxon>Ixodoidea</taxon>
        <taxon>Ixodidae</taxon>
        <taxon>Amblyomminae</taxon>
        <taxon>Amblyomma</taxon>
    </lineage>
</organism>
<protein>
    <submittedName>
        <fullName evidence="2">Putative lipocalin-2 1</fullName>
    </submittedName>
</protein>
<dbReference type="EMBL" id="GBBM01004579">
    <property type="protein sequence ID" value="JAC30839.1"/>
    <property type="molecule type" value="mRNA"/>
</dbReference>